<evidence type="ECO:0000313" key="2">
    <source>
        <dbReference type="EMBL" id="TKI60285.1"/>
    </source>
</evidence>
<feature type="transmembrane region" description="Helical" evidence="1">
    <location>
        <begin position="200"/>
        <end position="219"/>
    </location>
</feature>
<dbReference type="OrthoDB" id="4350291at2"/>
<organism evidence="2 3">
    <name type="scientific">Nocardioides jishulii</name>
    <dbReference type="NCBI Taxonomy" id="2575440"/>
    <lineage>
        <taxon>Bacteria</taxon>
        <taxon>Bacillati</taxon>
        <taxon>Actinomycetota</taxon>
        <taxon>Actinomycetes</taxon>
        <taxon>Propionibacteriales</taxon>
        <taxon>Nocardioidaceae</taxon>
        <taxon>Nocardioides</taxon>
    </lineage>
</organism>
<proteinExistence type="predicted"/>
<evidence type="ECO:0000256" key="1">
    <source>
        <dbReference type="SAM" id="Phobius"/>
    </source>
</evidence>
<dbReference type="Proteomes" id="UP000307808">
    <property type="component" value="Unassembled WGS sequence"/>
</dbReference>
<dbReference type="EMBL" id="SZPY01000005">
    <property type="protein sequence ID" value="TKI60285.1"/>
    <property type="molecule type" value="Genomic_DNA"/>
</dbReference>
<sequence length="284" mass="29928">MARGLVSLLLLLAGMAMTLVAIPSAWIDRDLLDNDRYTDAVAPLIHEPVVQEQVARALTTPISERLDLSPVLERLLQDATEKVVATEAFVPVWTDAVRLSHQSAVEGLRDEGKGVNFVKDGVVVDRKALVEALRPRLAEAGLPFADQIPAGEGTIVLARGPDVDRAVTIARVADRWAPEMAVAAVVLLLLSVLVARRRGLALTVAGLGVLAVAGLWWWGIGSDRNGLLSAAGDEPVTTTHLLWDALSASLRDLVRGVAVAGGVTTGLGLVVALLGAVGGRRRPA</sequence>
<keyword evidence="1" id="KW-0472">Membrane</keyword>
<comment type="caution">
    <text evidence="2">The sequence shown here is derived from an EMBL/GenBank/DDBJ whole genome shotgun (WGS) entry which is preliminary data.</text>
</comment>
<keyword evidence="1" id="KW-0812">Transmembrane</keyword>
<keyword evidence="1" id="KW-1133">Transmembrane helix</keyword>
<reference evidence="2 3" key="1">
    <citation type="submission" date="2019-04" db="EMBL/GenBank/DDBJ databases">
        <authorList>
            <person name="Dong K."/>
        </authorList>
    </citation>
    <scope>NUCLEOTIDE SEQUENCE [LARGE SCALE GENOMIC DNA]</scope>
    <source>
        <strain evidence="3">dk3543</strain>
    </source>
</reference>
<feature type="transmembrane region" description="Helical" evidence="1">
    <location>
        <begin position="176"/>
        <end position="195"/>
    </location>
</feature>
<dbReference type="AlphaFoldDB" id="A0A4U2YII9"/>
<accession>A0A4U2YII9</accession>
<evidence type="ECO:0000313" key="3">
    <source>
        <dbReference type="Proteomes" id="UP000307808"/>
    </source>
</evidence>
<name>A0A4U2YII9_9ACTN</name>
<feature type="transmembrane region" description="Helical" evidence="1">
    <location>
        <begin position="253"/>
        <end position="277"/>
    </location>
</feature>
<protein>
    <recommendedName>
        <fullName evidence="4">Integral membrane protein</fullName>
    </recommendedName>
</protein>
<dbReference type="RefSeq" id="WP_137067296.1">
    <property type="nucleotide sequence ID" value="NZ_CP040748.1"/>
</dbReference>
<keyword evidence="3" id="KW-1185">Reference proteome</keyword>
<gene>
    <name evidence="2" type="ORF">FC770_15860</name>
</gene>
<evidence type="ECO:0008006" key="4">
    <source>
        <dbReference type="Google" id="ProtNLM"/>
    </source>
</evidence>